<dbReference type="GO" id="GO:0015628">
    <property type="term" value="P:protein secretion by the type II secretion system"/>
    <property type="evidence" value="ECO:0007669"/>
    <property type="project" value="InterPro"/>
</dbReference>
<keyword evidence="1" id="KW-0488">Methylation</keyword>
<gene>
    <name evidence="3" type="primary">gspG</name>
    <name evidence="3" type="ORF">COMA2_120155</name>
</gene>
<proteinExistence type="predicted"/>
<dbReference type="GO" id="GO:0015627">
    <property type="term" value="C:type II protein secretion system complex"/>
    <property type="evidence" value="ECO:0007669"/>
    <property type="project" value="InterPro"/>
</dbReference>
<name>A0A0S4L9H6_9BACT</name>
<evidence type="ECO:0000313" key="4">
    <source>
        <dbReference type="Proteomes" id="UP000198736"/>
    </source>
</evidence>
<evidence type="ECO:0000256" key="2">
    <source>
        <dbReference type="SAM" id="Phobius"/>
    </source>
</evidence>
<keyword evidence="2" id="KW-0472">Membrane</keyword>
<dbReference type="InterPro" id="IPR000983">
    <property type="entry name" value="Bac_GSPG_pilin"/>
</dbReference>
<accession>A0A0S4L9H6</accession>
<dbReference type="STRING" id="1742973.COMA2_120155"/>
<dbReference type="NCBIfam" id="TIGR02532">
    <property type="entry name" value="IV_pilin_GFxxxE"/>
    <property type="match status" value="1"/>
</dbReference>
<dbReference type="EMBL" id="CZPZ01000004">
    <property type="protein sequence ID" value="CUS33272.1"/>
    <property type="molecule type" value="Genomic_DNA"/>
</dbReference>
<dbReference type="PRINTS" id="PR00813">
    <property type="entry name" value="BCTERIALGSPG"/>
</dbReference>
<organism evidence="3 4">
    <name type="scientific">Candidatus Nitrospira nitrificans</name>
    <dbReference type="NCBI Taxonomy" id="1742973"/>
    <lineage>
        <taxon>Bacteria</taxon>
        <taxon>Pseudomonadati</taxon>
        <taxon>Nitrospirota</taxon>
        <taxon>Nitrospiria</taxon>
        <taxon>Nitrospirales</taxon>
        <taxon>Nitrospiraceae</taxon>
        <taxon>Nitrospira</taxon>
    </lineage>
</organism>
<evidence type="ECO:0000256" key="1">
    <source>
        <dbReference type="ARBA" id="ARBA00022481"/>
    </source>
</evidence>
<dbReference type="RefSeq" id="WP_175304383.1">
    <property type="nucleotide sequence ID" value="NZ_CZPZ01000004.1"/>
</dbReference>
<dbReference type="AlphaFoldDB" id="A0A0S4L9H6"/>
<evidence type="ECO:0000313" key="3">
    <source>
        <dbReference type="EMBL" id="CUS33272.1"/>
    </source>
</evidence>
<dbReference type="SUPFAM" id="SSF54523">
    <property type="entry name" value="Pili subunits"/>
    <property type="match status" value="2"/>
</dbReference>
<dbReference type="Pfam" id="PF07963">
    <property type="entry name" value="N_methyl"/>
    <property type="match status" value="1"/>
</dbReference>
<dbReference type="Gene3D" id="3.30.700.10">
    <property type="entry name" value="Glycoprotein, Type 4 Pilin"/>
    <property type="match status" value="1"/>
</dbReference>
<feature type="transmembrane region" description="Helical" evidence="2">
    <location>
        <begin position="6"/>
        <end position="28"/>
    </location>
</feature>
<dbReference type="InterPro" id="IPR012902">
    <property type="entry name" value="N_methyl_site"/>
</dbReference>
<reference evidence="4" key="1">
    <citation type="submission" date="2015-10" db="EMBL/GenBank/DDBJ databases">
        <authorList>
            <person name="Luecker S."/>
            <person name="Luecker S."/>
        </authorList>
    </citation>
    <scope>NUCLEOTIDE SEQUENCE [LARGE SCALE GENOMIC DNA]</scope>
</reference>
<dbReference type="InterPro" id="IPR045584">
    <property type="entry name" value="Pilin-like"/>
</dbReference>
<sequence>MREDGFTLIEILVTMAIIVILASVAMPLSKVSTKRAQEIELRQHLRTIRGAIDVFKLEWNRDGDVLLGVVCVKNRLTCKEVTGPYGYPKSLDVLLGVKLTGQEATVRGATVRRYLRTMPNDPLTGKSDWALRCYKDRPKPSSWCGEDVYDVMTQSEEFALDGTKYQDW</sequence>
<dbReference type="Proteomes" id="UP000198736">
    <property type="component" value="Unassembled WGS sequence"/>
</dbReference>
<protein>
    <submittedName>
        <fullName evidence="3">General secretion pathway protein G</fullName>
    </submittedName>
</protein>
<keyword evidence="2" id="KW-0812">Transmembrane</keyword>
<keyword evidence="4" id="KW-1185">Reference proteome</keyword>
<keyword evidence="2" id="KW-1133">Transmembrane helix</keyword>